<evidence type="ECO:0000313" key="10">
    <source>
        <dbReference type="Proteomes" id="UP000471147"/>
    </source>
</evidence>
<evidence type="ECO:0000256" key="1">
    <source>
        <dbReference type="ARBA" id="ARBA00004651"/>
    </source>
</evidence>
<sequence>MSLSLAANWRISRRDLTARIRGLRLLAICLFLGVATLAAIGSLTSGISEELSRRGQTILGGDIEIGIAQRQATPAELAAMQKVGAVSQTVRLRAMAIGEDSLLAELKAIDTAYPHYGSLQLAGSGTARTPAKGEIYIGPTLSDRLDLQQGAAVRFGEATFRVAGIISEEPDRLGEGFTLGPVAIINMESLPDTKLIQPGSMYEAKYRIKLRPQQDVAAIAKSLEAQFPSAGWEITDRSNGAPGTRRFIERMGQFLTLVGLAALVIAGIGVGNGVGSYLAGKRASIATLKVNGADSGTIFRIYMLQILAVAIVAILVGLAVGSVMPLAIGAVAGDILPLAPGYRLHPVPLAISALYGLLIAIAFALPPLARARTVPAAGLFRAIVEGDARIDRRSLIWVIASIATIVAIAVMSAREPLFSLAFVGAALGLLVLLTGIAWLLRAIAVRLPRPKAPLLRLALANLHRPGAQTQALVVALGLGLTLFVTLAAIQTSINNEIKNSIPDRAPSFFILDIPRDGTARFTQMVKSADPDATVNMIPALRGTIIEYGGQRVDQLDELPEGAWVLNGDRGLTYSATLPKGSELVAGKWWPANYKGPPLISLEAEVAATLGLKVGDSMTVSLLGVEVPAKIASLRTVKWDNFGLNYVMVFSPGSLDAAPHNMVATLTVSKKAERILAKAIPPAFPSASLIEVGEVTAQITTLLTQMAQAIAAAASIAILAGIAVLVGAIAAARQSRIYDSVIMKMLGSSRGQILGAQALEYGILAIILGLLSLALGMAAAWYVVVQIFDFSFAPDPAILGLTLLGGVGLTFILGIAGSLPILAARPAQALRSL</sequence>
<dbReference type="InterPro" id="IPR025857">
    <property type="entry name" value="MacB_PCD"/>
</dbReference>
<feature type="domain" description="ABC3 transporter permease C-terminal" evidence="7">
    <location>
        <begin position="258"/>
        <end position="374"/>
    </location>
</feature>
<dbReference type="PANTHER" id="PTHR30287">
    <property type="entry name" value="MEMBRANE COMPONENT OF PREDICTED ABC SUPERFAMILY METABOLITE UPTAKE TRANSPORTER"/>
    <property type="match status" value="1"/>
</dbReference>
<dbReference type="OrthoDB" id="9775544at2"/>
<keyword evidence="4 6" id="KW-1133">Transmembrane helix</keyword>
<comment type="subcellular location">
    <subcellularLocation>
        <location evidence="1">Cell membrane</location>
        <topology evidence="1">Multi-pass membrane protein</topology>
    </subcellularLocation>
</comment>
<name>A0A6I4LXF7_9SPHN</name>
<evidence type="ECO:0000256" key="4">
    <source>
        <dbReference type="ARBA" id="ARBA00022989"/>
    </source>
</evidence>
<feature type="transmembrane region" description="Helical" evidence="6">
    <location>
        <begin position="796"/>
        <end position="822"/>
    </location>
</feature>
<evidence type="ECO:0000313" key="9">
    <source>
        <dbReference type="EMBL" id="MVZ96514.1"/>
    </source>
</evidence>
<keyword evidence="3 6" id="KW-0812">Transmembrane</keyword>
<evidence type="ECO:0000256" key="3">
    <source>
        <dbReference type="ARBA" id="ARBA00022692"/>
    </source>
</evidence>
<evidence type="ECO:0000259" key="8">
    <source>
        <dbReference type="Pfam" id="PF12704"/>
    </source>
</evidence>
<dbReference type="PANTHER" id="PTHR30287:SF1">
    <property type="entry name" value="INNER MEMBRANE PROTEIN"/>
    <property type="match status" value="1"/>
</dbReference>
<feature type="transmembrane region" description="Helical" evidence="6">
    <location>
        <begin position="419"/>
        <end position="440"/>
    </location>
</feature>
<evidence type="ECO:0000256" key="2">
    <source>
        <dbReference type="ARBA" id="ARBA00022475"/>
    </source>
</evidence>
<reference evidence="9 10" key="1">
    <citation type="submission" date="2019-01" db="EMBL/GenBank/DDBJ databases">
        <title>Sphingorhabdus lacus sp.nov., isolated from an oligotrophic freshwater lake.</title>
        <authorList>
            <person name="Park M."/>
        </authorList>
    </citation>
    <scope>NUCLEOTIDE SEQUENCE [LARGE SCALE GENOMIC DNA]</scope>
    <source>
        <strain evidence="9 10">IMCC26285</strain>
    </source>
</reference>
<dbReference type="AlphaFoldDB" id="A0A6I4LXF7"/>
<feature type="transmembrane region" description="Helical" evidence="6">
    <location>
        <begin position="347"/>
        <end position="365"/>
    </location>
</feature>
<evidence type="ECO:0000256" key="6">
    <source>
        <dbReference type="SAM" id="Phobius"/>
    </source>
</evidence>
<feature type="transmembrane region" description="Helical" evidence="6">
    <location>
        <begin position="301"/>
        <end position="327"/>
    </location>
</feature>
<accession>A0A6I4LXF7</accession>
<dbReference type="GO" id="GO:0005886">
    <property type="term" value="C:plasma membrane"/>
    <property type="evidence" value="ECO:0007669"/>
    <property type="project" value="UniProtKB-SubCell"/>
</dbReference>
<comment type="caution">
    <text evidence="9">The sequence shown here is derived from an EMBL/GenBank/DDBJ whole genome shotgun (WGS) entry which is preliminary data.</text>
</comment>
<feature type="transmembrane region" description="Helical" evidence="6">
    <location>
        <begin position="471"/>
        <end position="489"/>
    </location>
</feature>
<dbReference type="RefSeq" id="WP_160352487.1">
    <property type="nucleotide sequence ID" value="NZ_SDWJ01000001.1"/>
</dbReference>
<dbReference type="InterPro" id="IPR003838">
    <property type="entry name" value="ABC3_permease_C"/>
</dbReference>
<keyword evidence="2" id="KW-1003">Cell membrane</keyword>
<keyword evidence="10" id="KW-1185">Reference proteome</keyword>
<feature type="domain" description="MacB-like periplasmic core" evidence="8">
    <location>
        <begin position="27"/>
        <end position="225"/>
    </location>
</feature>
<evidence type="ECO:0000256" key="5">
    <source>
        <dbReference type="ARBA" id="ARBA00023136"/>
    </source>
</evidence>
<feature type="transmembrane region" description="Helical" evidence="6">
    <location>
        <begin position="395"/>
        <end position="413"/>
    </location>
</feature>
<gene>
    <name evidence="9" type="ORF">EUU23_02200</name>
</gene>
<dbReference type="Pfam" id="PF12704">
    <property type="entry name" value="MacB_PCD"/>
    <property type="match status" value="1"/>
</dbReference>
<feature type="transmembrane region" description="Helical" evidence="6">
    <location>
        <begin position="708"/>
        <end position="731"/>
    </location>
</feature>
<dbReference type="Proteomes" id="UP000471147">
    <property type="component" value="Unassembled WGS sequence"/>
</dbReference>
<keyword evidence="5 6" id="KW-0472">Membrane</keyword>
<dbReference type="InterPro" id="IPR038766">
    <property type="entry name" value="Membrane_comp_ABC_pdt"/>
</dbReference>
<proteinExistence type="predicted"/>
<feature type="transmembrane region" description="Helical" evidence="6">
    <location>
        <begin position="752"/>
        <end position="784"/>
    </location>
</feature>
<evidence type="ECO:0000259" key="7">
    <source>
        <dbReference type="Pfam" id="PF02687"/>
    </source>
</evidence>
<organism evidence="9 10">
    <name type="scientific">Sphingorhabdus profundilacus</name>
    <dbReference type="NCBI Taxonomy" id="2509718"/>
    <lineage>
        <taxon>Bacteria</taxon>
        <taxon>Pseudomonadati</taxon>
        <taxon>Pseudomonadota</taxon>
        <taxon>Alphaproteobacteria</taxon>
        <taxon>Sphingomonadales</taxon>
        <taxon>Sphingomonadaceae</taxon>
        <taxon>Sphingorhabdus</taxon>
    </lineage>
</organism>
<dbReference type="EMBL" id="SDWJ01000001">
    <property type="protein sequence ID" value="MVZ96514.1"/>
    <property type="molecule type" value="Genomic_DNA"/>
</dbReference>
<feature type="domain" description="ABC3 transporter permease C-terminal" evidence="7">
    <location>
        <begin position="712"/>
        <end position="821"/>
    </location>
</feature>
<protein>
    <submittedName>
        <fullName evidence="9">FtsX-like permease family protein</fullName>
    </submittedName>
</protein>
<feature type="transmembrane region" description="Helical" evidence="6">
    <location>
        <begin position="254"/>
        <end position="280"/>
    </location>
</feature>
<dbReference type="Pfam" id="PF02687">
    <property type="entry name" value="FtsX"/>
    <property type="match status" value="2"/>
</dbReference>